<dbReference type="AlphaFoldDB" id="A0A450WXQ0"/>
<reference evidence="1" key="1">
    <citation type="submission" date="2019-02" db="EMBL/GenBank/DDBJ databases">
        <authorList>
            <person name="Gruber-Vodicka R. H."/>
            <person name="Seah K. B. B."/>
        </authorList>
    </citation>
    <scope>NUCLEOTIDE SEQUENCE</scope>
    <source>
        <strain evidence="1">BECK_S313</strain>
    </source>
</reference>
<name>A0A450WXQ0_9GAMM</name>
<organism evidence="1">
    <name type="scientific">Candidatus Kentrum sp. LPFa</name>
    <dbReference type="NCBI Taxonomy" id="2126335"/>
    <lineage>
        <taxon>Bacteria</taxon>
        <taxon>Pseudomonadati</taxon>
        <taxon>Pseudomonadota</taxon>
        <taxon>Gammaproteobacteria</taxon>
        <taxon>Candidatus Kentrum</taxon>
    </lineage>
</organism>
<evidence type="ECO:0000313" key="1">
    <source>
        <dbReference type="EMBL" id="VFK21796.1"/>
    </source>
</evidence>
<dbReference type="EMBL" id="CAADFK010000276">
    <property type="protein sequence ID" value="VFK21796.1"/>
    <property type="molecule type" value="Genomic_DNA"/>
</dbReference>
<proteinExistence type="predicted"/>
<sequence>MADWKPDGYGESDKETGRVYGELFRVDKKMYFLHEKVYRLDKKIEPIYLFIQPIYLFIQSTHLLSEEIQFFLIPTLPRGRDVHVITDNVNHHNLLKYE</sequence>
<accession>A0A450WXQ0</accession>
<gene>
    <name evidence="1" type="ORF">BECKLPF1236B_GA0070989_12761</name>
</gene>
<protein>
    <submittedName>
        <fullName evidence="1">Uncharacterized protein</fullName>
    </submittedName>
</protein>